<evidence type="ECO:0008006" key="4">
    <source>
        <dbReference type="Google" id="ProtNLM"/>
    </source>
</evidence>
<comment type="caution">
    <text evidence="2">The sequence shown here is derived from an EMBL/GenBank/DDBJ whole genome shotgun (WGS) entry which is preliminary data.</text>
</comment>
<sequence>MKLDFASWLDSSFPKLPDESACASLLLFQGEGIGCFSVGYVKGWRRSVSALIAAEGIRKCALSLDEFPEFKESMRAVHGLVAVYKDVMEQIHTNRGITMGSSATRKDWDNAGSIARAYRIGRNEASATSNLQSRMPCCVSDALKSAVRIRGMKGFILHEVLLLIDRLQADWDRCPIKKAWNFKDTNNLHAACGAYRHFVGQLKSTISDAAFKAHMPVIRDQFMMSYLDTELLNALSTSTPPGDVKSISAMRRIVEEAENAQTIEQEKRAAELSERVNAATLEQLEARISADFALLKKIAPSAEKDAKEAHLDMRKGQQHVRTWMSENFKVLVQPEGQMGKVLTEFAKFKGELNQPGQKPCYILVLLDATVYPANAAYLEAASQALSTVLHFGGHCIGHIQAPVPHSNTTQTALVKHRGLLEDSLMGKSLDITARVCLNFQRPPDAHQGDKRRVVQDVIAASAESVPSSWNVPSVIGPLPMIKTQDMLGFEDARPGPTARAEQKGIPCHSKILDAYVGAVDFANGETFIVLDLIPNRQAEFARATLKHMLAASPSTQSMKYFGVFRADQKDILNQLEEQIYSSWDASSDAPPKQRERSAQEKPELGILRWDQGVPKFTEDILQKFPQGCAQNAAVLKLEKELESARFIDINRAVALPYVRVDGFNVPRLAFAAGKNGKPSILISTSFDLYVGNLTNEEISLSPGELCGFNTGSFDVKIIRGSGEDEQGTLPWRVLDDLTYVAYNKEPMLLCQLLRKLARENGAGKVGPIFPYKKLKSWACEVDGVQVFSAELKAKLTRNGRDNEPGSEVEVVSFDLPKHALGGHTPEGRDANEKSQAEPEAGTVELVDSEMNPEGTQEESEEGAAEVDPILEGDEKFNVD</sequence>
<proteinExistence type="predicted"/>
<feature type="region of interest" description="Disordered" evidence="1">
    <location>
        <begin position="817"/>
        <end position="879"/>
    </location>
</feature>
<accession>A0ABP0JRH9</accession>
<dbReference type="EMBL" id="CAXAMN010006224">
    <property type="protein sequence ID" value="CAK9016924.1"/>
    <property type="molecule type" value="Genomic_DNA"/>
</dbReference>
<evidence type="ECO:0000313" key="3">
    <source>
        <dbReference type="Proteomes" id="UP001642484"/>
    </source>
</evidence>
<gene>
    <name evidence="2" type="ORF">CCMP2556_LOCUS12683</name>
</gene>
<evidence type="ECO:0000256" key="1">
    <source>
        <dbReference type="SAM" id="MobiDB-lite"/>
    </source>
</evidence>
<feature type="compositionally biased region" description="Acidic residues" evidence="1">
    <location>
        <begin position="855"/>
        <end position="871"/>
    </location>
</feature>
<feature type="compositionally biased region" description="Basic and acidic residues" evidence="1">
    <location>
        <begin position="825"/>
        <end position="836"/>
    </location>
</feature>
<reference evidence="2 3" key="1">
    <citation type="submission" date="2024-02" db="EMBL/GenBank/DDBJ databases">
        <authorList>
            <person name="Chen Y."/>
            <person name="Shah S."/>
            <person name="Dougan E. K."/>
            <person name="Thang M."/>
            <person name="Chan C."/>
        </authorList>
    </citation>
    <scope>NUCLEOTIDE SEQUENCE [LARGE SCALE GENOMIC DNA]</scope>
</reference>
<dbReference type="Proteomes" id="UP001642484">
    <property type="component" value="Unassembled WGS sequence"/>
</dbReference>
<organism evidence="2 3">
    <name type="scientific">Durusdinium trenchii</name>
    <dbReference type="NCBI Taxonomy" id="1381693"/>
    <lineage>
        <taxon>Eukaryota</taxon>
        <taxon>Sar</taxon>
        <taxon>Alveolata</taxon>
        <taxon>Dinophyceae</taxon>
        <taxon>Suessiales</taxon>
        <taxon>Symbiodiniaceae</taxon>
        <taxon>Durusdinium</taxon>
    </lineage>
</organism>
<name>A0ABP0JRH9_9DINO</name>
<keyword evidence="3" id="KW-1185">Reference proteome</keyword>
<evidence type="ECO:0000313" key="2">
    <source>
        <dbReference type="EMBL" id="CAK9016924.1"/>
    </source>
</evidence>
<protein>
    <recommendedName>
        <fullName evidence="4">FACT complex subunit</fullName>
    </recommendedName>
</protein>